<proteinExistence type="predicted"/>
<reference evidence="2" key="1">
    <citation type="journal article" date="2017" name="Nat. Ecol. Evol.">
        <title>Genome expansion and lineage-specific genetic innovations in the forest pathogenic fungi Armillaria.</title>
        <authorList>
            <person name="Sipos G."/>
            <person name="Prasanna A.N."/>
            <person name="Walter M.C."/>
            <person name="O'Connor E."/>
            <person name="Balint B."/>
            <person name="Krizsan K."/>
            <person name="Kiss B."/>
            <person name="Hess J."/>
            <person name="Varga T."/>
            <person name="Slot J."/>
            <person name="Riley R."/>
            <person name="Boka B."/>
            <person name="Rigling D."/>
            <person name="Barry K."/>
            <person name="Lee J."/>
            <person name="Mihaltcheva S."/>
            <person name="LaButti K."/>
            <person name="Lipzen A."/>
            <person name="Waldron R."/>
            <person name="Moloney N.M."/>
            <person name="Sperisen C."/>
            <person name="Kredics L."/>
            <person name="Vagvoelgyi C."/>
            <person name="Patrignani A."/>
            <person name="Fitzpatrick D."/>
            <person name="Nagy I."/>
            <person name="Doyle S."/>
            <person name="Anderson J.B."/>
            <person name="Grigoriev I.V."/>
            <person name="Gueldener U."/>
            <person name="Muensterkoetter M."/>
            <person name="Nagy L.G."/>
        </authorList>
    </citation>
    <scope>NUCLEOTIDE SEQUENCE [LARGE SCALE GENOMIC DNA]</scope>
    <source>
        <strain evidence="2">C18/9</strain>
    </source>
</reference>
<gene>
    <name evidence="1" type="ORF">ARMOST_21363</name>
</gene>
<dbReference type="AlphaFoldDB" id="A0A284S9W8"/>
<dbReference type="EMBL" id="FUEG01000048">
    <property type="protein sequence ID" value="SJL17801.1"/>
    <property type="molecule type" value="Genomic_DNA"/>
</dbReference>
<evidence type="ECO:0000313" key="1">
    <source>
        <dbReference type="EMBL" id="SJL17801.1"/>
    </source>
</evidence>
<name>A0A284S9W8_ARMOS</name>
<accession>A0A284S9W8</accession>
<keyword evidence="2" id="KW-1185">Reference proteome</keyword>
<dbReference type="Proteomes" id="UP000219338">
    <property type="component" value="Unassembled WGS sequence"/>
</dbReference>
<evidence type="ECO:0000313" key="2">
    <source>
        <dbReference type="Proteomes" id="UP000219338"/>
    </source>
</evidence>
<sequence>MMQSRTFPGPFEAAPARDCKKCHGEQYGSFSYCKLSNSTTWHYCNKTVLRLSINPPWTERAERYRIDTIPYAMVTVLLDDIQLIA</sequence>
<protein>
    <submittedName>
        <fullName evidence="1">Uncharacterized protein</fullName>
    </submittedName>
</protein>
<organism evidence="1 2">
    <name type="scientific">Armillaria ostoyae</name>
    <name type="common">Armillaria root rot fungus</name>
    <dbReference type="NCBI Taxonomy" id="47428"/>
    <lineage>
        <taxon>Eukaryota</taxon>
        <taxon>Fungi</taxon>
        <taxon>Dikarya</taxon>
        <taxon>Basidiomycota</taxon>
        <taxon>Agaricomycotina</taxon>
        <taxon>Agaricomycetes</taxon>
        <taxon>Agaricomycetidae</taxon>
        <taxon>Agaricales</taxon>
        <taxon>Marasmiineae</taxon>
        <taxon>Physalacriaceae</taxon>
        <taxon>Armillaria</taxon>
    </lineage>
</organism>